<evidence type="ECO:0000313" key="10">
    <source>
        <dbReference type="Proteomes" id="UP000031392"/>
    </source>
</evidence>
<dbReference type="GO" id="GO:0006310">
    <property type="term" value="P:DNA recombination"/>
    <property type="evidence" value="ECO:0007669"/>
    <property type="project" value="InterPro"/>
</dbReference>
<dbReference type="AlphaFoldDB" id="A0A0B5CFP4"/>
<keyword evidence="4" id="KW-0227">DNA damage</keyword>
<keyword evidence="3" id="KW-0235">DNA replication</keyword>
<keyword evidence="2 9" id="KW-0436">Ligase</keyword>
<comment type="catalytic activity">
    <reaction evidence="6">
        <text>ATP + (deoxyribonucleotide)n-3'-hydroxyl + 5'-phospho-(deoxyribonucleotide)m = (deoxyribonucleotide)n+m + AMP + diphosphate.</text>
        <dbReference type="EC" id="6.5.1.1"/>
    </reaction>
</comment>
<organism evidence="9 10">
    <name type="scientific">Neisseria elongata subsp. glycolytica ATCC 29315</name>
    <dbReference type="NCBI Taxonomy" id="546263"/>
    <lineage>
        <taxon>Bacteria</taxon>
        <taxon>Pseudomonadati</taxon>
        <taxon>Pseudomonadota</taxon>
        <taxon>Betaproteobacteria</taxon>
        <taxon>Neisseriales</taxon>
        <taxon>Neisseriaceae</taxon>
        <taxon>Neisseria</taxon>
    </lineage>
</organism>
<dbReference type="InterPro" id="IPR050326">
    <property type="entry name" value="NAD_dep_DNA_ligaseB"/>
</dbReference>
<dbReference type="Pfam" id="PF01068">
    <property type="entry name" value="DNA_ligase_A_M"/>
    <property type="match status" value="1"/>
</dbReference>
<evidence type="ECO:0000256" key="3">
    <source>
        <dbReference type="ARBA" id="ARBA00022705"/>
    </source>
</evidence>
<dbReference type="GO" id="GO:0006260">
    <property type="term" value="P:DNA replication"/>
    <property type="evidence" value="ECO:0007669"/>
    <property type="project" value="UniProtKB-KW"/>
</dbReference>
<feature type="chain" id="PRO_5002113198" evidence="7">
    <location>
        <begin position="24"/>
        <end position="273"/>
    </location>
</feature>
<evidence type="ECO:0000256" key="6">
    <source>
        <dbReference type="ARBA" id="ARBA00034003"/>
    </source>
</evidence>
<dbReference type="InterPro" id="IPR012310">
    <property type="entry name" value="DNA_ligase_ATP-dep_cent"/>
</dbReference>
<dbReference type="CDD" id="cd08041">
    <property type="entry name" value="OBF_kDNA_ligase_like"/>
    <property type="match status" value="1"/>
</dbReference>
<dbReference type="Gene3D" id="2.40.50.140">
    <property type="entry name" value="Nucleic acid-binding proteins"/>
    <property type="match status" value="1"/>
</dbReference>
<dbReference type="SUPFAM" id="SSF56091">
    <property type="entry name" value="DNA ligase/mRNA capping enzyme, catalytic domain"/>
    <property type="match status" value="1"/>
</dbReference>
<keyword evidence="5" id="KW-0234">DNA repair</keyword>
<reference evidence="9 10" key="2">
    <citation type="journal article" date="2015" name="PLoS Genet.">
        <title>Common Cell Shape Evolution of Two Nasopharyngeal Pathogens.</title>
        <authorList>
            <person name="Veyrier F.J."/>
            <person name="Biais N."/>
            <person name="Morales P."/>
            <person name="Belkacem N."/>
            <person name="Guilhen C."/>
            <person name="Ranjeva S."/>
            <person name="Sismeiro O."/>
            <person name="Pehau-Arnaudet G."/>
            <person name="Rocha E.P."/>
            <person name="Werts C."/>
            <person name="Taha M.K."/>
            <person name="Boneca I.G."/>
        </authorList>
    </citation>
    <scope>NUCLEOTIDE SEQUENCE [LARGE SCALE GENOMIC DNA]</scope>
    <source>
        <strain evidence="9 10">ATCC 29315</strain>
    </source>
</reference>
<evidence type="ECO:0000256" key="5">
    <source>
        <dbReference type="ARBA" id="ARBA00023204"/>
    </source>
</evidence>
<dbReference type="EMBL" id="CP007726">
    <property type="protein sequence ID" value="AJE17827.1"/>
    <property type="molecule type" value="Genomic_DNA"/>
</dbReference>
<dbReference type="HOGENOM" id="CLU_021047_0_0_4"/>
<reference evidence="10" key="1">
    <citation type="submission" date="2014-05" db="EMBL/GenBank/DDBJ databases">
        <title>Complete Genome sequence of Neisseria elongata subsp. glycolytica.</title>
        <authorList>
            <person name="Veyrier F.J."/>
            <person name="Taha M.-K."/>
        </authorList>
    </citation>
    <scope>NUCLEOTIDE SEQUENCE [LARGE SCALE GENOMIC DNA]</scope>
    <source>
        <strain evidence="10">ATCC 29315</strain>
    </source>
</reference>
<accession>A0A0B5CFP4</accession>
<feature type="domain" description="ATP-dependent DNA ligase family profile" evidence="8">
    <location>
        <begin position="112"/>
        <end position="194"/>
    </location>
</feature>
<keyword evidence="7" id="KW-0732">Signal</keyword>
<evidence type="ECO:0000256" key="1">
    <source>
        <dbReference type="ARBA" id="ARBA00001968"/>
    </source>
</evidence>
<keyword evidence="10" id="KW-1185">Reference proteome</keyword>
<dbReference type="GO" id="GO:0003910">
    <property type="term" value="F:DNA ligase (ATP) activity"/>
    <property type="evidence" value="ECO:0007669"/>
    <property type="project" value="UniProtKB-EC"/>
</dbReference>
<evidence type="ECO:0000256" key="2">
    <source>
        <dbReference type="ARBA" id="ARBA00022598"/>
    </source>
</evidence>
<dbReference type="KEGG" id="nel:NELON_02315"/>
<comment type="cofactor">
    <cofactor evidence="1">
        <name>a divalent metal cation</name>
        <dbReference type="ChEBI" id="CHEBI:60240"/>
    </cofactor>
</comment>
<dbReference type="PANTHER" id="PTHR47810">
    <property type="entry name" value="DNA LIGASE"/>
    <property type="match status" value="1"/>
</dbReference>
<evidence type="ECO:0000256" key="7">
    <source>
        <dbReference type="SAM" id="SignalP"/>
    </source>
</evidence>
<proteinExistence type="predicted"/>
<dbReference type="PANTHER" id="PTHR47810:SF1">
    <property type="entry name" value="DNA LIGASE B"/>
    <property type="match status" value="1"/>
</dbReference>
<sequence>MGKTVMKTPIFCVLFSITASAWAAPPLMLAEEYSNQNVQGWAASEKLDGVRAYWDGKKLISRQGYAFTPPPGFTHNFPPYPLDGELYSSRGQFERISAATRSADGDWGGIKLYVFDLPKAEGNLYQRLAVLEGRLKKYPANIIVVKQTPVKNIEEARAMMEKIVKAGGEGVILRDPKLPYRAGRSSGYLKLKPQQDAECTVTRHYEGKGKYAGKLGAVGCRNELGEFRIGSGFKDADRANPPPVGSVITYRYRGFTQKGKPRFATFLRIRKDK</sequence>
<dbReference type="PROSITE" id="PS50160">
    <property type="entry name" value="DNA_LIGASE_A3"/>
    <property type="match status" value="1"/>
</dbReference>
<dbReference type="NCBIfam" id="NF006592">
    <property type="entry name" value="PRK09125.1"/>
    <property type="match status" value="1"/>
</dbReference>
<gene>
    <name evidence="9" type="ORF">NELON_02315</name>
</gene>
<evidence type="ECO:0000259" key="8">
    <source>
        <dbReference type="PROSITE" id="PS50160"/>
    </source>
</evidence>
<dbReference type="Proteomes" id="UP000031392">
    <property type="component" value="Chromosome"/>
</dbReference>
<dbReference type="SUPFAM" id="SSF50249">
    <property type="entry name" value="Nucleic acid-binding proteins"/>
    <property type="match status" value="1"/>
</dbReference>
<dbReference type="Pfam" id="PF14743">
    <property type="entry name" value="DNA_ligase_OB_2"/>
    <property type="match status" value="1"/>
</dbReference>
<evidence type="ECO:0000313" key="9">
    <source>
        <dbReference type="EMBL" id="AJE17827.1"/>
    </source>
</evidence>
<evidence type="ECO:0000256" key="4">
    <source>
        <dbReference type="ARBA" id="ARBA00022763"/>
    </source>
</evidence>
<dbReference type="InterPro" id="IPR012340">
    <property type="entry name" value="NA-bd_OB-fold"/>
</dbReference>
<dbReference type="CDD" id="cd07896">
    <property type="entry name" value="Adenylation_kDNA_ligase_like"/>
    <property type="match status" value="1"/>
</dbReference>
<dbReference type="Gene3D" id="3.30.1490.70">
    <property type="match status" value="1"/>
</dbReference>
<dbReference type="PATRIC" id="fig|546263.7.peg.495"/>
<feature type="signal peptide" evidence="7">
    <location>
        <begin position="1"/>
        <end position="23"/>
    </location>
</feature>
<dbReference type="GO" id="GO:0005524">
    <property type="term" value="F:ATP binding"/>
    <property type="evidence" value="ECO:0007669"/>
    <property type="project" value="InterPro"/>
</dbReference>
<name>A0A0B5CFP4_NEIEG</name>
<protein>
    <submittedName>
        <fullName evidence="9">DNA ligase</fullName>
    </submittedName>
</protein>
<dbReference type="Gene3D" id="3.30.470.30">
    <property type="entry name" value="DNA ligase/mRNA capping enzyme"/>
    <property type="match status" value="1"/>
</dbReference>
<dbReference type="GO" id="GO:0006281">
    <property type="term" value="P:DNA repair"/>
    <property type="evidence" value="ECO:0007669"/>
    <property type="project" value="UniProtKB-KW"/>
</dbReference>
<dbReference type="InterPro" id="IPR029319">
    <property type="entry name" value="DNA_ligase_OB"/>
</dbReference>